<evidence type="ECO:0000313" key="3">
    <source>
        <dbReference type="EMBL" id="NYD38830.1"/>
    </source>
</evidence>
<evidence type="ECO:0000313" key="4">
    <source>
        <dbReference type="Proteomes" id="UP000535890"/>
    </source>
</evidence>
<reference evidence="3 4" key="1">
    <citation type="submission" date="2020-07" db="EMBL/GenBank/DDBJ databases">
        <title>Sequencing the genomes of 1000 actinobacteria strains.</title>
        <authorList>
            <person name="Klenk H.-P."/>
        </authorList>
    </citation>
    <scope>NUCLEOTIDE SEQUENCE [LARGE SCALE GENOMIC DNA]</scope>
    <source>
        <strain evidence="3 4">DSM 45772</strain>
    </source>
</reference>
<evidence type="ECO:0000256" key="1">
    <source>
        <dbReference type="SAM" id="Phobius"/>
    </source>
</evidence>
<dbReference type="EMBL" id="JACCBN010000001">
    <property type="protein sequence ID" value="NYD38830.1"/>
    <property type="molecule type" value="Genomic_DNA"/>
</dbReference>
<proteinExistence type="predicted"/>
<accession>A0A7Y9J7W2</accession>
<dbReference type="RefSeq" id="WP_179796220.1">
    <property type="nucleotide sequence ID" value="NZ_BAABHP010000019.1"/>
</dbReference>
<feature type="transmembrane region" description="Helical" evidence="1">
    <location>
        <begin position="12"/>
        <end position="34"/>
    </location>
</feature>
<keyword evidence="4" id="KW-1185">Reference proteome</keyword>
<feature type="transmembrane region" description="Helical" evidence="1">
    <location>
        <begin position="63"/>
        <end position="88"/>
    </location>
</feature>
<gene>
    <name evidence="3" type="ORF">BJ983_004932</name>
</gene>
<dbReference type="Proteomes" id="UP000535890">
    <property type="component" value="Unassembled WGS sequence"/>
</dbReference>
<comment type="caution">
    <text evidence="3">The sequence shown here is derived from an EMBL/GenBank/DDBJ whole genome shotgun (WGS) entry which is preliminary data.</text>
</comment>
<keyword evidence="1" id="KW-1133">Transmembrane helix</keyword>
<dbReference type="InterPro" id="IPR025637">
    <property type="entry name" value="DUF4333"/>
</dbReference>
<protein>
    <recommendedName>
        <fullName evidence="2">DUF4333 domain-containing protein</fullName>
    </recommendedName>
</protein>
<name>A0A7Y9J7W2_9PSEU</name>
<keyword evidence="1" id="KW-0812">Transmembrane</keyword>
<feature type="domain" description="DUF4333" evidence="2">
    <location>
        <begin position="92"/>
        <end position="154"/>
    </location>
</feature>
<dbReference type="AlphaFoldDB" id="A0A7Y9J7W2"/>
<evidence type="ECO:0000259" key="2">
    <source>
        <dbReference type="Pfam" id="PF14230"/>
    </source>
</evidence>
<dbReference type="Pfam" id="PF14230">
    <property type="entry name" value="DUF4333"/>
    <property type="match status" value="1"/>
</dbReference>
<sequence>MATPPPSRASRLAVVALVLAVLVAPVGLVLGVVARRRIAASARPTFDTVFEEPRERLTGRGKATAAVVLGVVLTLLQIALVVALTVGIPTSWLPSTDVTAAEVQTQIEQATRLPAGSVRCPGALPATVGATIICTGTQNGQPLNLKATVSSVQGRDVRFEVTRG</sequence>
<organism evidence="3 4">
    <name type="scientific">Actinomycetospora corticicola</name>
    <dbReference type="NCBI Taxonomy" id="663602"/>
    <lineage>
        <taxon>Bacteria</taxon>
        <taxon>Bacillati</taxon>
        <taxon>Actinomycetota</taxon>
        <taxon>Actinomycetes</taxon>
        <taxon>Pseudonocardiales</taxon>
        <taxon>Pseudonocardiaceae</taxon>
        <taxon>Actinomycetospora</taxon>
    </lineage>
</organism>
<keyword evidence="1" id="KW-0472">Membrane</keyword>